<dbReference type="HOGENOM" id="CLU_079215_3_0_7"/>
<evidence type="ECO:0000256" key="6">
    <source>
        <dbReference type="ARBA" id="ARBA00022989"/>
    </source>
</evidence>
<evidence type="ECO:0000256" key="13">
    <source>
        <dbReference type="HAMAP-Rule" id="MF_01398"/>
    </source>
</evidence>
<evidence type="ECO:0000256" key="5">
    <source>
        <dbReference type="ARBA" id="ARBA00022781"/>
    </source>
</evidence>
<name>D6Z4V5_DESAT</name>
<evidence type="ECO:0000256" key="16">
    <source>
        <dbReference type="SAM" id="SignalP"/>
    </source>
</evidence>
<dbReference type="AlphaFoldDB" id="D6Z4V5"/>
<dbReference type="GO" id="GO:0005886">
    <property type="term" value="C:plasma membrane"/>
    <property type="evidence" value="ECO:0007669"/>
    <property type="project" value="UniProtKB-SubCell"/>
</dbReference>
<comment type="similarity">
    <text evidence="1 13 14">Belongs to the ATPase B chain family.</text>
</comment>
<dbReference type="InterPro" id="IPR050059">
    <property type="entry name" value="ATP_synthase_B_chain"/>
</dbReference>
<organism evidence="17 18">
    <name type="scientific">Desulfurivibrio alkaliphilus (strain DSM 19089 / UNIQEM U267 / AHT2)</name>
    <dbReference type="NCBI Taxonomy" id="589865"/>
    <lineage>
        <taxon>Bacteria</taxon>
        <taxon>Pseudomonadati</taxon>
        <taxon>Thermodesulfobacteriota</taxon>
        <taxon>Desulfobulbia</taxon>
        <taxon>Desulfobulbales</taxon>
        <taxon>Desulfobulbaceae</taxon>
        <taxon>Desulfurivibrio</taxon>
    </lineage>
</organism>
<dbReference type="GO" id="GO:0046961">
    <property type="term" value="F:proton-transporting ATPase activity, rotational mechanism"/>
    <property type="evidence" value="ECO:0007669"/>
    <property type="project" value="TreeGrafter"/>
</dbReference>
<evidence type="ECO:0000256" key="2">
    <source>
        <dbReference type="ARBA" id="ARBA00022448"/>
    </source>
</evidence>
<dbReference type="RefSeq" id="WP_013164103.1">
    <property type="nucleotide sequence ID" value="NC_014216.1"/>
</dbReference>
<feature type="signal peptide" evidence="16">
    <location>
        <begin position="1"/>
        <end position="27"/>
    </location>
</feature>
<evidence type="ECO:0000256" key="15">
    <source>
        <dbReference type="SAM" id="Coils"/>
    </source>
</evidence>
<dbReference type="InterPro" id="IPR002146">
    <property type="entry name" value="ATP_synth_b/b'su_bac/chlpt"/>
</dbReference>
<dbReference type="CDD" id="cd06503">
    <property type="entry name" value="ATP-synt_Fo_b"/>
    <property type="match status" value="1"/>
</dbReference>
<feature type="transmembrane region" description="Helical" evidence="13">
    <location>
        <begin position="38"/>
        <end position="56"/>
    </location>
</feature>
<dbReference type="GO" id="GO:0045259">
    <property type="term" value="C:proton-transporting ATP synthase complex"/>
    <property type="evidence" value="ECO:0007669"/>
    <property type="project" value="UniProtKB-KW"/>
</dbReference>
<feature type="coiled-coil region" evidence="15">
    <location>
        <begin position="61"/>
        <end position="172"/>
    </location>
</feature>
<keyword evidence="3 13" id="KW-0138">CF(0)</keyword>
<keyword evidence="4 13" id="KW-0812">Transmembrane</keyword>
<proteinExistence type="inferred from homology"/>
<protein>
    <recommendedName>
        <fullName evidence="13">ATP synthase subunit b</fullName>
    </recommendedName>
    <alternativeName>
        <fullName evidence="13">ATP synthase F(0) sector subunit b</fullName>
    </alternativeName>
    <alternativeName>
        <fullName evidence="13">ATPase subunit I</fullName>
    </alternativeName>
    <alternativeName>
        <fullName evidence="13">F-type ATPase subunit b</fullName>
        <shortName evidence="13">F-ATPase subunit b</shortName>
    </alternativeName>
</protein>
<dbReference type="STRING" id="589865.DaAHT2_1900"/>
<keyword evidence="8 13" id="KW-0472">Membrane</keyword>
<evidence type="ECO:0000256" key="9">
    <source>
        <dbReference type="ARBA" id="ARBA00023310"/>
    </source>
</evidence>
<keyword evidence="5 13" id="KW-0375">Hydrogen ion transport</keyword>
<evidence type="ECO:0000256" key="4">
    <source>
        <dbReference type="ARBA" id="ARBA00022692"/>
    </source>
</evidence>
<evidence type="ECO:0000256" key="11">
    <source>
        <dbReference type="ARBA" id="ARBA00025614"/>
    </source>
</evidence>
<keyword evidence="7 13" id="KW-0406">Ion transport</keyword>
<comment type="function">
    <text evidence="10 13">F(1)F(0) ATP synthase produces ATP from ADP in the presence of a proton or sodium gradient. F-type ATPases consist of two structural domains, F(1) containing the extramembraneous catalytic core and F(0) containing the membrane proton channel, linked together by a central stalk and a peripheral stalk. During catalysis, ATP synthesis in the catalytic domain of F(1) is coupled via a rotary mechanism of the central stalk subunits to proton translocation.</text>
</comment>
<comment type="subunit">
    <text evidence="13">F-type ATPases have 2 components, F(1) - the catalytic core - and F(0) - the membrane proton channel. F(1) has five subunits: alpha(3), beta(3), gamma(1), delta(1), epsilon(1). F(0) has three main subunits: a(1), b(2) and c(10-14). The alpha and beta chains form an alternating ring which encloses part of the gamma chain. F(1) is attached to F(0) by a central stalk formed by the gamma and epsilon chains, while a peripheral stalk is formed by the delta and b chains.</text>
</comment>
<evidence type="ECO:0000256" key="10">
    <source>
        <dbReference type="ARBA" id="ARBA00025198"/>
    </source>
</evidence>
<feature type="chain" id="PRO_5003091473" description="ATP synthase subunit b" evidence="16">
    <location>
        <begin position="28"/>
        <end position="191"/>
    </location>
</feature>
<sequence>MRYLKAKYGVALLVAALVLVTAAAAQAAEIKPEKVWDLFYRVLNFAALLFILIYFLKRPTVNFFTNRRESIRAELEELESRRQEMEQAYRESESKMASLESKAQEIVAEAVRQGEVERERILAEAERAAENMKRQAEMAVQHELATATARLRAEISEEAARAAEELVRKNLQPADEERMIAGSLDRVGGVQ</sequence>
<dbReference type="Proteomes" id="UP000001508">
    <property type="component" value="Chromosome"/>
</dbReference>
<evidence type="ECO:0000256" key="3">
    <source>
        <dbReference type="ARBA" id="ARBA00022547"/>
    </source>
</evidence>
<evidence type="ECO:0000256" key="8">
    <source>
        <dbReference type="ARBA" id="ARBA00023136"/>
    </source>
</evidence>
<keyword evidence="9 13" id="KW-0066">ATP synthesis</keyword>
<keyword evidence="2 13" id="KW-0813">Transport</keyword>
<reference evidence="18" key="1">
    <citation type="submission" date="2010-02" db="EMBL/GenBank/DDBJ databases">
        <title>Complete sequence of Desulfurivibrio alkaliphilus AHT2.</title>
        <authorList>
            <consortium name="US DOE Joint Genome Institute"/>
            <person name="Pitluck S."/>
            <person name="Chertkov O."/>
            <person name="Detter J.C."/>
            <person name="Han C."/>
            <person name="Tapia R."/>
            <person name="Larimer F."/>
            <person name="Land M."/>
            <person name="Hauser L."/>
            <person name="Kyrpides N."/>
            <person name="Mikhailova N."/>
            <person name="Sorokin D.Y."/>
            <person name="Muyzer G."/>
            <person name="Woyke T."/>
        </authorList>
    </citation>
    <scope>NUCLEOTIDE SEQUENCE [LARGE SCALE GENOMIC DNA]</scope>
    <source>
        <strain evidence="18">DSM 19089 / UNIQEM U267 / AHT2</strain>
    </source>
</reference>
<keyword evidence="16" id="KW-0732">Signal</keyword>
<evidence type="ECO:0000313" key="17">
    <source>
        <dbReference type="EMBL" id="ADH86580.1"/>
    </source>
</evidence>
<dbReference type="OrthoDB" id="5471016at2"/>
<keyword evidence="13" id="KW-1003">Cell membrane</keyword>
<dbReference type="InParanoid" id="D6Z4V5"/>
<dbReference type="PANTHER" id="PTHR33445:SF1">
    <property type="entry name" value="ATP SYNTHASE SUBUNIT B"/>
    <property type="match status" value="1"/>
</dbReference>
<dbReference type="EMBL" id="CP001940">
    <property type="protein sequence ID" value="ADH86580.1"/>
    <property type="molecule type" value="Genomic_DNA"/>
</dbReference>
<dbReference type="KEGG" id="dak:DaAHT2_1900"/>
<dbReference type="PANTHER" id="PTHR33445">
    <property type="entry name" value="ATP SYNTHASE SUBUNIT B', CHLOROPLASTIC"/>
    <property type="match status" value="1"/>
</dbReference>
<evidence type="ECO:0000256" key="1">
    <source>
        <dbReference type="ARBA" id="ARBA00005513"/>
    </source>
</evidence>
<dbReference type="GO" id="GO:0046933">
    <property type="term" value="F:proton-transporting ATP synthase activity, rotational mechanism"/>
    <property type="evidence" value="ECO:0007669"/>
    <property type="project" value="UniProtKB-UniRule"/>
</dbReference>
<keyword evidence="18" id="KW-1185">Reference proteome</keyword>
<dbReference type="HAMAP" id="MF_01398">
    <property type="entry name" value="ATP_synth_b_bprime"/>
    <property type="match status" value="1"/>
</dbReference>
<dbReference type="Pfam" id="PF00430">
    <property type="entry name" value="ATP-synt_B"/>
    <property type="match status" value="1"/>
</dbReference>
<comment type="function">
    <text evidence="11">Component of the F(0) channel, it forms part of the peripheral stalk, linking F(1) to F(0). The b'-subunit is a diverged and duplicated form of b found in plants and photosynthetic bacteria.</text>
</comment>
<keyword evidence="13" id="KW-0997">Cell inner membrane</keyword>
<comment type="subcellular location">
    <subcellularLocation>
        <location evidence="13">Cell inner membrane</location>
        <topology evidence="13">Single-pass membrane protein</topology>
    </subcellularLocation>
    <subcellularLocation>
        <location evidence="12">Endomembrane system</location>
        <topology evidence="12">Single-pass membrane protein</topology>
    </subcellularLocation>
</comment>
<dbReference type="GO" id="GO:0012505">
    <property type="term" value="C:endomembrane system"/>
    <property type="evidence" value="ECO:0007669"/>
    <property type="project" value="UniProtKB-SubCell"/>
</dbReference>
<evidence type="ECO:0000256" key="7">
    <source>
        <dbReference type="ARBA" id="ARBA00023065"/>
    </source>
</evidence>
<accession>D6Z4V5</accession>
<keyword evidence="6 13" id="KW-1133">Transmembrane helix</keyword>
<gene>
    <name evidence="13" type="primary">atpF</name>
    <name evidence="17" type="ordered locus">DaAHT2_1900</name>
</gene>
<keyword evidence="15" id="KW-0175">Coiled coil</keyword>
<evidence type="ECO:0000256" key="14">
    <source>
        <dbReference type="RuleBase" id="RU003848"/>
    </source>
</evidence>
<dbReference type="eggNOG" id="COG0711">
    <property type="taxonomic scope" value="Bacteria"/>
</dbReference>
<evidence type="ECO:0000256" key="12">
    <source>
        <dbReference type="ARBA" id="ARBA00037847"/>
    </source>
</evidence>
<evidence type="ECO:0000313" key="18">
    <source>
        <dbReference type="Proteomes" id="UP000001508"/>
    </source>
</evidence>